<reference evidence="1 2" key="1">
    <citation type="submission" date="2019-10" db="EMBL/GenBank/DDBJ databases">
        <title>Nocardia macrotermitis sp. nov. and Nocardia aurantia sp. nov., isolated from the gut of fungus growing-termite Macrotermes natalensis.</title>
        <authorList>
            <person name="Benndorf R."/>
            <person name="Schwitalla J."/>
            <person name="Martin K."/>
            <person name="De Beer W."/>
            <person name="Kaster A.-K."/>
            <person name="Vollmers J."/>
            <person name="Poulsen M."/>
            <person name="Beemelmanns C."/>
        </authorList>
    </citation>
    <scope>NUCLEOTIDE SEQUENCE [LARGE SCALE GENOMIC DNA]</scope>
    <source>
        <strain evidence="1 2">RB20</strain>
    </source>
</reference>
<name>A0A7K0D1F0_9NOCA</name>
<protein>
    <recommendedName>
        <fullName evidence="3">YbaB/EbfC DNA-binding family protein</fullName>
    </recommendedName>
</protein>
<evidence type="ECO:0008006" key="3">
    <source>
        <dbReference type="Google" id="ProtNLM"/>
    </source>
</evidence>
<sequence length="100" mass="11189">MYESMDELEASVRSRLYRLRDLGDQMAGVRARETSPDESMTVEVDGNGAIVDLQLSESISRMTPEQFESTLVATSYSAARQAFAERADLVNTFNDEVSSW</sequence>
<dbReference type="GO" id="GO:0003677">
    <property type="term" value="F:DNA binding"/>
    <property type="evidence" value="ECO:0007669"/>
    <property type="project" value="InterPro"/>
</dbReference>
<keyword evidence="2" id="KW-1185">Reference proteome</keyword>
<gene>
    <name evidence="1" type="ORF">NRB20_26390</name>
</gene>
<dbReference type="AlphaFoldDB" id="A0A7K0D1F0"/>
<dbReference type="Proteomes" id="UP000438448">
    <property type="component" value="Unassembled WGS sequence"/>
</dbReference>
<evidence type="ECO:0000313" key="1">
    <source>
        <dbReference type="EMBL" id="MQY19549.1"/>
    </source>
</evidence>
<dbReference type="Gene3D" id="3.30.1310.10">
    <property type="entry name" value="Nucleoid-associated protein YbaB-like domain"/>
    <property type="match status" value="1"/>
</dbReference>
<dbReference type="InterPro" id="IPR036894">
    <property type="entry name" value="YbaB-like_sf"/>
</dbReference>
<accession>A0A7K0D1F0</accession>
<organism evidence="1 2">
    <name type="scientific">Nocardia macrotermitis</name>
    <dbReference type="NCBI Taxonomy" id="2585198"/>
    <lineage>
        <taxon>Bacteria</taxon>
        <taxon>Bacillati</taxon>
        <taxon>Actinomycetota</taxon>
        <taxon>Actinomycetes</taxon>
        <taxon>Mycobacteriales</taxon>
        <taxon>Nocardiaceae</taxon>
        <taxon>Nocardia</taxon>
    </lineage>
</organism>
<dbReference type="InterPro" id="IPR004401">
    <property type="entry name" value="YbaB/EbfC"/>
</dbReference>
<dbReference type="EMBL" id="WEGK01000005">
    <property type="protein sequence ID" value="MQY19549.1"/>
    <property type="molecule type" value="Genomic_DNA"/>
</dbReference>
<dbReference type="RefSeq" id="WP_153410380.1">
    <property type="nucleotide sequence ID" value="NZ_WEGK01000005.1"/>
</dbReference>
<dbReference type="OrthoDB" id="4484388at2"/>
<comment type="caution">
    <text evidence="1">The sequence shown here is derived from an EMBL/GenBank/DDBJ whole genome shotgun (WGS) entry which is preliminary data.</text>
</comment>
<evidence type="ECO:0000313" key="2">
    <source>
        <dbReference type="Proteomes" id="UP000438448"/>
    </source>
</evidence>
<proteinExistence type="predicted"/>
<dbReference type="Pfam" id="PF02575">
    <property type="entry name" value="YbaB_DNA_bd"/>
    <property type="match status" value="1"/>
</dbReference>